<keyword evidence="3" id="KW-1185">Reference proteome</keyword>
<sequence>MDYSIQAMIARVQNLCDGSGGKFGRRYVSGEIDISSWKMKRNYPSGATKRRKREEAKSKNDALPKLTTFFNVSTTPPVVEEQQEAPANSEGEEDLVSLPSVISSSFASSHTLFPSNMQHLLSFSFYIHPSMNLPSYLDLPNANSEQLAAQMAELVCFTLAKLQIS</sequence>
<gene>
    <name evidence="2" type="ORF">FSCOSCO3_A017017</name>
</gene>
<feature type="compositionally biased region" description="Basic and acidic residues" evidence="1">
    <location>
        <begin position="53"/>
        <end position="62"/>
    </location>
</feature>
<accession>A0AAV1NIL3</accession>
<dbReference type="Proteomes" id="UP001314229">
    <property type="component" value="Unassembled WGS sequence"/>
</dbReference>
<protein>
    <submittedName>
        <fullName evidence="2">Uncharacterized protein</fullName>
    </submittedName>
</protein>
<name>A0AAV1NIL3_SCOSC</name>
<evidence type="ECO:0000313" key="2">
    <source>
        <dbReference type="EMBL" id="CAK6958216.1"/>
    </source>
</evidence>
<reference evidence="2 3" key="1">
    <citation type="submission" date="2024-01" db="EMBL/GenBank/DDBJ databases">
        <authorList>
            <person name="Alioto T."/>
            <person name="Alioto T."/>
            <person name="Gomez Garrido J."/>
        </authorList>
    </citation>
    <scope>NUCLEOTIDE SEQUENCE [LARGE SCALE GENOMIC DNA]</scope>
</reference>
<evidence type="ECO:0000313" key="3">
    <source>
        <dbReference type="Proteomes" id="UP001314229"/>
    </source>
</evidence>
<feature type="region of interest" description="Disordered" evidence="1">
    <location>
        <begin position="43"/>
        <end position="62"/>
    </location>
</feature>
<organism evidence="2 3">
    <name type="scientific">Scomber scombrus</name>
    <name type="common">Atlantic mackerel</name>
    <name type="synonym">Scomber vernalis</name>
    <dbReference type="NCBI Taxonomy" id="13677"/>
    <lineage>
        <taxon>Eukaryota</taxon>
        <taxon>Metazoa</taxon>
        <taxon>Chordata</taxon>
        <taxon>Craniata</taxon>
        <taxon>Vertebrata</taxon>
        <taxon>Euteleostomi</taxon>
        <taxon>Actinopterygii</taxon>
        <taxon>Neopterygii</taxon>
        <taxon>Teleostei</taxon>
        <taxon>Neoteleostei</taxon>
        <taxon>Acanthomorphata</taxon>
        <taxon>Pelagiaria</taxon>
        <taxon>Scombriformes</taxon>
        <taxon>Scombridae</taxon>
        <taxon>Scomber</taxon>
    </lineage>
</organism>
<feature type="region of interest" description="Disordered" evidence="1">
    <location>
        <begin position="75"/>
        <end position="94"/>
    </location>
</feature>
<evidence type="ECO:0000256" key="1">
    <source>
        <dbReference type="SAM" id="MobiDB-lite"/>
    </source>
</evidence>
<comment type="caution">
    <text evidence="2">The sequence shown here is derived from an EMBL/GenBank/DDBJ whole genome shotgun (WGS) entry which is preliminary data.</text>
</comment>
<dbReference type="AlphaFoldDB" id="A0AAV1NIL3"/>
<proteinExistence type="predicted"/>
<dbReference type="EMBL" id="CAWUFR010000033">
    <property type="protein sequence ID" value="CAK6958216.1"/>
    <property type="molecule type" value="Genomic_DNA"/>
</dbReference>